<dbReference type="SUPFAM" id="SSF57997">
    <property type="entry name" value="Tropomyosin"/>
    <property type="match status" value="1"/>
</dbReference>
<evidence type="ECO:0000256" key="1">
    <source>
        <dbReference type="SAM" id="Coils"/>
    </source>
</evidence>
<gene>
    <name evidence="2" type="ORF">Edafosvirus11_4</name>
</gene>
<organism evidence="2">
    <name type="scientific">Edafosvirus sp</name>
    <dbReference type="NCBI Taxonomy" id="2487765"/>
    <lineage>
        <taxon>Viruses</taxon>
        <taxon>Varidnaviria</taxon>
        <taxon>Bamfordvirae</taxon>
        <taxon>Nucleocytoviricota</taxon>
        <taxon>Megaviricetes</taxon>
        <taxon>Imitervirales</taxon>
        <taxon>Mimiviridae</taxon>
        <taxon>Klosneuvirinae</taxon>
    </lineage>
</organism>
<accession>A0A3G4ZY89</accession>
<name>A0A3G4ZY89_9VIRU</name>
<protein>
    <submittedName>
        <fullName evidence="2">Uncharacterized protein</fullName>
    </submittedName>
</protein>
<keyword evidence="1" id="KW-0175">Coiled coil</keyword>
<dbReference type="EMBL" id="MK072076">
    <property type="protein sequence ID" value="AYV78369.1"/>
    <property type="molecule type" value="Genomic_DNA"/>
</dbReference>
<proteinExistence type="predicted"/>
<sequence>MTTEIKNNEVDVTWELIKMIDMKQFSNIEAFLDDMENPIFEYETVCNELIFCAAKSDDPKIIQLIIYLITDEIYSDCLYKLFLNDHIDLHEIKNIARLDVLSVGLFDNTEDKHRIEQRELDYLEYILQKSREEKDKSNGVIYTLEKKIEKLIKMSKRHKQRFITNFIRSMKHKKVMSEEIKLLQKEVNNMEQDNKVLEFDIELLQKETNHLLVCNKGLECEIGSLEADRNCLEDDITMLNKKLNRMNNANKKLKKKFKNSREDVSLLETQYGSLVTYIDKLEKRNCEHVKQNGIIEEHAKELQEKVDILEARERKQLGELINLKIELAKQKELLIENEGAKEWITLETEKVVPS</sequence>
<evidence type="ECO:0000313" key="2">
    <source>
        <dbReference type="EMBL" id="AYV78369.1"/>
    </source>
</evidence>
<reference evidence="2" key="1">
    <citation type="submission" date="2018-10" db="EMBL/GenBank/DDBJ databases">
        <title>Hidden diversity of soil giant viruses.</title>
        <authorList>
            <person name="Schulz F."/>
            <person name="Alteio L."/>
            <person name="Goudeau D."/>
            <person name="Ryan E.M."/>
            <person name="Malmstrom R.R."/>
            <person name="Blanchard J."/>
            <person name="Woyke T."/>
        </authorList>
    </citation>
    <scope>NUCLEOTIDE SEQUENCE</scope>
    <source>
        <strain evidence="2">EDV1</strain>
    </source>
</reference>
<feature type="coiled-coil region" evidence="1">
    <location>
        <begin position="173"/>
        <end position="319"/>
    </location>
</feature>